<comment type="caution">
    <text evidence="2">The sequence shown here is derived from an EMBL/GenBank/DDBJ whole genome shotgun (WGS) entry which is preliminary data.</text>
</comment>
<organism evidence="2 3">
    <name type="scientific">Candidatus Schekmanbacteria bacterium RBG_16_38_10</name>
    <dbReference type="NCBI Taxonomy" id="1817879"/>
    <lineage>
        <taxon>Bacteria</taxon>
        <taxon>Candidatus Schekmaniibacteriota</taxon>
    </lineage>
</organism>
<reference evidence="2 3" key="1">
    <citation type="journal article" date="2016" name="Nat. Commun.">
        <title>Thousands of microbial genomes shed light on interconnected biogeochemical processes in an aquifer system.</title>
        <authorList>
            <person name="Anantharaman K."/>
            <person name="Brown C.T."/>
            <person name="Hug L.A."/>
            <person name="Sharon I."/>
            <person name="Castelle C.J."/>
            <person name="Probst A.J."/>
            <person name="Thomas B.C."/>
            <person name="Singh A."/>
            <person name="Wilkins M.J."/>
            <person name="Karaoz U."/>
            <person name="Brodie E.L."/>
            <person name="Williams K.H."/>
            <person name="Hubbard S.S."/>
            <person name="Banfield J.F."/>
        </authorList>
    </citation>
    <scope>NUCLEOTIDE SEQUENCE [LARGE SCALE GENOMIC DNA]</scope>
</reference>
<dbReference type="Gene3D" id="3.40.50.720">
    <property type="entry name" value="NAD(P)-binding Rossmann-like Domain"/>
    <property type="match status" value="1"/>
</dbReference>
<gene>
    <name evidence="2" type="ORF">A2W05_00335</name>
</gene>
<dbReference type="PANTHER" id="PTHR48079:SF6">
    <property type="entry name" value="NAD(P)-BINDING DOMAIN-CONTAINING PROTEIN-RELATED"/>
    <property type="match status" value="1"/>
</dbReference>
<proteinExistence type="predicted"/>
<dbReference type="InterPro" id="IPR051783">
    <property type="entry name" value="NAD(P)-dependent_oxidoreduct"/>
</dbReference>
<feature type="domain" description="NAD-dependent epimerase/dehydratase" evidence="1">
    <location>
        <begin position="13"/>
        <end position="247"/>
    </location>
</feature>
<evidence type="ECO:0000259" key="1">
    <source>
        <dbReference type="Pfam" id="PF01370"/>
    </source>
</evidence>
<accession>A0A1F7RPD7</accession>
<dbReference type="GO" id="GO:0005737">
    <property type="term" value="C:cytoplasm"/>
    <property type="evidence" value="ECO:0007669"/>
    <property type="project" value="TreeGrafter"/>
</dbReference>
<dbReference type="InterPro" id="IPR036291">
    <property type="entry name" value="NAD(P)-bd_dom_sf"/>
</dbReference>
<dbReference type="PANTHER" id="PTHR48079">
    <property type="entry name" value="PROTEIN YEEZ"/>
    <property type="match status" value="1"/>
</dbReference>
<dbReference type="InterPro" id="IPR001509">
    <property type="entry name" value="Epimerase_deHydtase"/>
</dbReference>
<evidence type="ECO:0000313" key="2">
    <source>
        <dbReference type="EMBL" id="OGL43426.1"/>
    </source>
</evidence>
<dbReference type="GO" id="GO:0004029">
    <property type="term" value="F:aldehyde dehydrogenase (NAD+) activity"/>
    <property type="evidence" value="ECO:0007669"/>
    <property type="project" value="TreeGrafter"/>
</dbReference>
<dbReference type="EMBL" id="MGDE01000230">
    <property type="protein sequence ID" value="OGL43426.1"/>
    <property type="molecule type" value="Genomic_DNA"/>
</dbReference>
<dbReference type="Proteomes" id="UP000178797">
    <property type="component" value="Unassembled WGS sequence"/>
</dbReference>
<dbReference type="SUPFAM" id="SSF51735">
    <property type="entry name" value="NAD(P)-binding Rossmann-fold domains"/>
    <property type="match status" value="1"/>
</dbReference>
<dbReference type="Pfam" id="PF01370">
    <property type="entry name" value="Epimerase"/>
    <property type="match status" value="1"/>
</dbReference>
<protein>
    <recommendedName>
        <fullName evidence="1">NAD-dependent epimerase/dehydratase domain-containing protein</fullName>
    </recommendedName>
</protein>
<evidence type="ECO:0000313" key="3">
    <source>
        <dbReference type="Proteomes" id="UP000178797"/>
    </source>
</evidence>
<name>A0A1F7RPD7_9BACT</name>
<sequence length="351" mass="40561">MKHDWIINKSDLVLITGANGFVGSKVFEFLIEYGFTRLRCLVRSNRNLSELHRMADSSKAEVEFFQGNLLSRDDCMHAAEGVSIIYHLAAGVEKSFPGCFLNSAVATRNLLDAAIKEQTLKRFVNISSIAVYSNEKIPRGGLLDESCEVDTKFVERHEPYTYGKAKQDEIVLEYAQKHNLPYVIVRPSVVFGPGKPKITDRIGINTFGIFLQIGPNNRIPFTYVDNCAEAIVLAGLRKGVEGEVFNIFDDDLPKGREFLRMYKRKVRRFLSIPIPYRAWFFFCYLWEKYSKWSEGQLPPVFNRKACSVYWKGNRYSNRKAKELLGWLPRVPMKEGMERFFVYMRDMEAKKH</sequence>
<dbReference type="AlphaFoldDB" id="A0A1F7RPD7"/>